<accession>A0A151MLK8</accession>
<proteinExistence type="predicted"/>
<reference evidence="1 2" key="1">
    <citation type="journal article" date="2012" name="Genome Biol.">
        <title>Sequencing three crocodilian genomes to illuminate the evolution of archosaurs and amniotes.</title>
        <authorList>
            <person name="St John J.A."/>
            <person name="Braun E.L."/>
            <person name="Isberg S.R."/>
            <person name="Miles L.G."/>
            <person name="Chong A.Y."/>
            <person name="Gongora J."/>
            <person name="Dalzell P."/>
            <person name="Moran C."/>
            <person name="Bed'hom B."/>
            <person name="Abzhanov A."/>
            <person name="Burgess S.C."/>
            <person name="Cooksey A.M."/>
            <person name="Castoe T.A."/>
            <person name="Crawford N.G."/>
            <person name="Densmore L.D."/>
            <person name="Drew J.C."/>
            <person name="Edwards S.V."/>
            <person name="Faircloth B.C."/>
            <person name="Fujita M.K."/>
            <person name="Greenwold M.J."/>
            <person name="Hoffmann F.G."/>
            <person name="Howard J.M."/>
            <person name="Iguchi T."/>
            <person name="Janes D.E."/>
            <person name="Khan S.Y."/>
            <person name="Kohno S."/>
            <person name="de Koning A.J."/>
            <person name="Lance S.L."/>
            <person name="McCarthy F.M."/>
            <person name="McCormack J.E."/>
            <person name="Merchant M.E."/>
            <person name="Peterson D.G."/>
            <person name="Pollock D.D."/>
            <person name="Pourmand N."/>
            <person name="Raney B.J."/>
            <person name="Roessler K.A."/>
            <person name="Sanford J.R."/>
            <person name="Sawyer R.H."/>
            <person name="Schmidt C.J."/>
            <person name="Triplett E.W."/>
            <person name="Tuberville T.D."/>
            <person name="Venegas-Anaya M."/>
            <person name="Howard J.T."/>
            <person name="Jarvis E.D."/>
            <person name="Guillette L.J.Jr."/>
            <person name="Glenn T.C."/>
            <person name="Green R.E."/>
            <person name="Ray D.A."/>
        </authorList>
    </citation>
    <scope>NUCLEOTIDE SEQUENCE [LARGE SCALE GENOMIC DNA]</scope>
    <source>
        <strain evidence="1">KSC_2009_1</strain>
    </source>
</reference>
<dbReference type="EMBL" id="AKHW03005852">
    <property type="protein sequence ID" value="KYO25333.1"/>
    <property type="molecule type" value="Genomic_DNA"/>
</dbReference>
<organism evidence="1 2">
    <name type="scientific">Alligator mississippiensis</name>
    <name type="common">American alligator</name>
    <dbReference type="NCBI Taxonomy" id="8496"/>
    <lineage>
        <taxon>Eukaryota</taxon>
        <taxon>Metazoa</taxon>
        <taxon>Chordata</taxon>
        <taxon>Craniata</taxon>
        <taxon>Vertebrata</taxon>
        <taxon>Euteleostomi</taxon>
        <taxon>Archelosauria</taxon>
        <taxon>Archosauria</taxon>
        <taxon>Crocodylia</taxon>
        <taxon>Alligatoridae</taxon>
        <taxon>Alligatorinae</taxon>
        <taxon>Alligator</taxon>
    </lineage>
</organism>
<dbReference type="AlphaFoldDB" id="A0A151MLK8"/>
<evidence type="ECO:0000313" key="2">
    <source>
        <dbReference type="Proteomes" id="UP000050525"/>
    </source>
</evidence>
<name>A0A151MLK8_ALLMI</name>
<protein>
    <submittedName>
        <fullName evidence="1">Uncharacterized protein</fullName>
    </submittedName>
</protein>
<sequence length="91" mass="9866">MRRGEGLSPREDSLRDHLPITAVLRPFAREHLPGLELVGEKGRITQSCTEAQAAFSHGCLHGAEMVLGTEHGWVNVATEGRPCPVPASDRV</sequence>
<evidence type="ECO:0000313" key="1">
    <source>
        <dbReference type="EMBL" id="KYO25333.1"/>
    </source>
</evidence>
<keyword evidence="2" id="KW-1185">Reference proteome</keyword>
<comment type="caution">
    <text evidence="1">The sequence shown here is derived from an EMBL/GenBank/DDBJ whole genome shotgun (WGS) entry which is preliminary data.</text>
</comment>
<dbReference type="Proteomes" id="UP000050525">
    <property type="component" value="Unassembled WGS sequence"/>
</dbReference>
<gene>
    <name evidence="1" type="ORF">Y1Q_0002221</name>
</gene>